<dbReference type="EMBL" id="JBITLV010000001">
    <property type="protein sequence ID" value="MFI7586016.1"/>
    <property type="molecule type" value="Genomic_DNA"/>
</dbReference>
<dbReference type="PANTHER" id="PTHR33383:SF1">
    <property type="entry name" value="MEMBRANE PROTEIN INSERTION EFFICIENCY FACTOR-RELATED"/>
    <property type="match status" value="1"/>
</dbReference>
<comment type="function">
    <text evidence="1">Could be involved in insertion of integral membrane proteins into the membrane.</text>
</comment>
<evidence type="ECO:0000256" key="2">
    <source>
        <dbReference type="SAM" id="MobiDB-lite"/>
    </source>
</evidence>
<dbReference type="RefSeq" id="WP_398274914.1">
    <property type="nucleotide sequence ID" value="NZ_JBITLV010000001.1"/>
</dbReference>
<keyword evidence="4" id="KW-1185">Reference proteome</keyword>
<dbReference type="PANTHER" id="PTHR33383">
    <property type="entry name" value="MEMBRANE PROTEIN INSERTION EFFICIENCY FACTOR-RELATED"/>
    <property type="match status" value="1"/>
</dbReference>
<comment type="subcellular location">
    <subcellularLocation>
        <location evidence="1">Cell membrane</location>
        <topology evidence="1">Peripheral membrane protein</topology>
        <orientation evidence="1">Cytoplasmic side</orientation>
    </subcellularLocation>
</comment>
<keyword evidence="1" id="KW-1003">Cell membrane</keyword>
<comment type="similarity">
    <text evidence="1">Belongs to the UPF0161 family.</text>
</comment>
<comment type="caution">
    <text evidence="3">The sequence shown here is derived from an EMBL/GenBank/DDBJ whole genome shotgun (WGS) entry which is preliminary data.</text>
</comment>
<evidence type="ECO:0000313" key="4">
    <source>
        <dbReference type="Proteomes" id="UP001612915"/>
    </source>
</evidence>
<dbReference type="NCBIfam" id="TIGR00278">
    <property type="entry name" value="membrane protein insertion efficiency factor YidD"/>
    <property type="match status" value="1"/>
</dbReference>
<dbReference type="Proteomes" id="UP001612915">
    <property type="component" value="Unassembled WGS sequence"/>
</dbReference>
<feature type="compositionally biased region" description="Basic and acidic residues" evidence="2">
    <location>
        <begin position="80"/>
        <end position="92"/>
    </location>
</feature>
<evidence type="ECO:0000256" key="1">
    <source>
        <dbReference type="HAMAP-Rule" id="MF_00386"/>
    </source>
</evidence>
<gene>
    <name evidence="3" type="primary">yidD</name>
    <name evidence="3" type="ORF">ACIB24_02935</name>
</gene>
<dbReference type="Pfam" id="PF01809">
    <property type="entry name" value="YidD"/>
    <property type="match status" value="1"/>
</dbReference>
<feature type="compositionally biased region" description="Basic and acidic residues" evidence="2">
    <location>
        <begin position="99"/>
        <end position="111"/>
    </location>
</feature>
<accession>A0ABW8AI35</accession>
<dbReference type="SMART" id="SM01234">
    <property type="entry name" value="Haemolytic"/>
    <property type="match status" value="1"/>
</dbReference>
<protein>
    <recommendedName>
        <fullName evidence="1">Putative membrane protein insertion efficiency factor</fullName>
    </recommendedName>
</protein>
<dbReference type="InterPro" id="IPR002696">
    <property type="entry name" value="Membr_insert_effic_factor_YidD"/>
</dbReference>
<feature type="region of interest" description="Disordered" evidence="2">
    <location>
        <begin position="80"/>
        <end position="111"/>
    </location>
</feature>
<sequence>MTRLPRLVIVGLLHVYRAVVSPWYGPTCRFYPSCSEYALIAVGRHGVFKGTALAVWRLLRCNPWNLGGVDLVPPVRARGREHLEADPGHDHQSCPGLHPEPHPVPSERRAA</sequence>
<keyword evidence="1" id="KW-0472">Membrane</keyword>
<proteinExistence type="inferred from homology"/>
<evidence type="ECO:0000313" key="3">
    <source>
        <dbReference type="EMBL" id="MFI7586016.1"/>
    </source>
</evidence>
<reference evidence="3 4" key="1">
    <citation type="submission" date="2024-10" db="EMBL/GenBank/DDBJ databases">
        <title>The Natural Products Discovery Center: Release of the First 8490 Sequenced Strains for Exploring Actinobacteria Biosynthetic Diversity.</title>
        <authorList>
            <person name="Kalkreuter E."/>
            <person name="Kautsar S.A."/>
            <person name="Yang D."/>
            <person name="Bader C.D."/>
            <person name="Teijaro C.N."/>
            <person name="Fluegel L."/>
            <person name="Davis C.M."/>
            <person name="Simpson J.R."/>
            <person name="Lauterbach L."/>
            <person name="Steele A.D."/>
            <person name="Gui C."/>
            <person name="Meng S."/>
            <person name="Li G."/>
            <person name="Viehrig K."/>
            <person name="Ye F."/>
            <person name="Su P."/>
            <person name="Kiefer A.F."/>
            <person name="Nichols A."/>
            <person name="Cepeda A.J."/>
            <person name="Yan W."/>
            <person name="Fan B."/>
            <person name="Jiang Y."/>
            <person name="Adhikari A."/>
            <person name="Zheng C.-J."/>
            <person name="Schuster L."/>
            <person name="Cowan T.M."/>
            <person name="Smanski M.J."/>
            <person name="Chevrette M.G."/>
            <person name="De Carvalho L.P.S."/>
            <person name="Shen B."/>
        </authorList>
    </citation>
    <scope>NUCLEOTIDE SEQUENCE [LARGE SCALE GENOMIC DNA]</scope>
    <source>
        <strain evidence="3 4">NPDC049639</strain>
    </source>
</reference>
<name>A0ABW8AI35_9ACTN</name>
<organism evidence="3 4">
    <name type="scientific">Spongisporangium articulatum</name>
    <dbReference type="NCBI Taxonomy" id="3362603"/>
    <lineage>
        <taxon>Bacteria</taxon>
        <taxon>Bacillati</taxon>
        <taxon>Actinomycetota</taxon>
        <taxon>Actinomycetes</taxon>
        <taxon>Kineosporiales</taxon>
        <taxon>Kineosporiaceae</taxon>
        <taxon>Spongisporangium</taxon>
    </lineage>
</organism>
<dbReference type="HAMAP" id="MF_00386">
    <property type="entry name" value="UPF0161_YidD"/>
    <property type="match status" value="1"/>
</dbReference>